<dbReference type="Proteomes" id="UP001465668">
    <property type="component" value="Unassembled WGS sequence"/>
</dbReference>
<protein>
    <submittedName>
        <fullName evidence="6">S-adenosyl-L-methionine-dependent methyltransferase</fullName>
    </submittedName>
</protein>
<sequence length="409" mass="44971">MSPSRSLSELAALIQTRSASIEDALKSAGLPPPYSAVGSPLALPFSPELDDTRDELVEALDELRALVLGPMGHLLMLMLPLVKPGPAGVRFLCCLGRALRPAGRRPAPLRPHGHDGAHVRRGRRHGPRPPHRRLVRARRPAADFLGMLTEEMGPASVKMVEATQRFPASQEPSETAASVAMGTEGAKDFYAAIAGDAERVRRVASGMSLATKLPSHAVAHFVDHCGWAAEGKCPRKVVDIGGSEGELCKALLRRYAGIEEAVSLDRAEVVEALEVPGDLEGRLRFGAYDFLEQVQRVEGADVYMFRNCFHNWPDRYAVRMLRNQIPVLRKGARVFVNEACMPEPHEVGRVKGQVAWGSDLIMKMTFNGKDRSRQDWIDLFREADERFNVVSIETPPRSALAVIEVVWEG</sequence>
<dbReference type="InterPro" id="IPR029063">
    <property type="entry name" value="SAM-dependent_MTases_sf"/>
</dbReference>
<feature type="compositionally biased region" description="Basic residues" evidence="4">
    <location>
        <begin position="119"/>
        <end position="131"/>
    </location>
</feature>
<dbReference type="InterPro" id="IPR001077">
    <property type="entry name" value="COMT_C"/>
</dbReference>
<gene>
    <name evidence="6" type="ORF">SCAR479_05746</name>
</gene>
<dbReference type="EMBL" id="JARVKM010000020">
    <property type="protein sequence ID" value="KAK9777698.1"/>
    <property type="molecule type" value="Genomic_DNA"/>
</dbReference>
<dbReference type="Pfam" id="PF00891">
    <property type="entry name" value="Methyltransf_2"/>
    <property type="match status" value="1"/>
</dbReference>
<dbReference type="CDD" id="cd02440">
    <property type="entry name" value="AdoMet_MTases"/>
    <property type="match status" value="1"/>
</dbReference>
<name>A0ABR2XV61_9PEZI</name>
<evidence type="ECO:0000256" key="1">
    <source>
        <dbReference type="ARBA" id="ARBA00022603"/>
    </source>
</evidence>
<evidence type="ECO:0000259" key="5">
    <source>
        <dbReference type="Pfam" id="PF00891"/>
    </source>
</evidence>
<evidence type="ECO:0000256" key="4">
    <source>
        <dbReference type="SAM" id="MobiDB-lite"/>
    </source>
</evidence>
<keyword evidence="1 6" id="KW-0489">Methyltransferase</keyword>
<dbReference type="PANTHER" id="PTHR43712:SF12">
    <property type="entry name" value="STERIGMATOCYSTIN 8-O-METHYLTRANSFERASE"/>
    <property type="match status" value="1"/>
</dbReference>
<keyword evidence="3" id="KW-0949">S-adenosyl-L-methionine</keyword>
<evidence type="ECO:0000313" key="7">
    <source>
        <dbReference type="Proteomes" id="UP001465668"/>
    </source>
</evidence>
<evidence type="ECO:0000256" key="2">
    <source>
        <dbReference type="ARBA" id="ARBA00022679"/>
    </source>
</evidence>
<accession>A0ABR2XV61</accession>
<dbReference type="PANTHER" id="PTHR43712">
    <property type="entry name" value="PUTATIVE (AFU_ORTHOLOGUE AFUA_4G14580)-RELATED"/>
    <property type="match status" value="1"/>
</dbReference>
<dbReference type="SUPFAM" id="SSF53335">
    <property type="entry name" value="S-adenosyl-L-methionine-dependent methyltransferases"/>
    <property type="match status" value="1"/>
</dbReference>
<proteinExistence type="predicted"/>
<reference evidence="6 7" key="1">
    <citation type="submission" date="2024-02" db="EMBL/GenBank/DDBJ databases">
        <title>First draft genome assembly of two strains of Seiridium cardinale.</title>
        <authorList>
            <person name="Emiliani G."/>
            <person name="Scali E."/>
        </authorList>
    </citation>
    <scope>NUCLEOTIDE SEQUENCE [LARGE SCALE GENOMIC DNA]</scope>
    <source>
        <strain evidence="6 7">BM-138-000479</strain>
    </source>
</reference>
<feature type="domain" description="O-methyltransferase C-terminal" evidence="5">
    <location>
        <begin position="192"/>
        <end position="383"/>
    </location>
</feature>
<dbReference type="Gene3D" id="3.40.50.150">
    <property type="entry name" value="Vaccinia Virus protein VP39"/>
    <property type="match status" value="1"/>
</dbReference>
<keyword evidence="7" id="KW-1185">Reference proteome</keyword>
<dbReference type="PROSITE" id="PS51683">
    <property type="entry name" value="SAM_OMT_II"/>
    <property type="match status" value="1"/>
</dbReference>
<evidence type="ECO:0000256" key="3">
    <source>
        <dbReference type="ARBA" id="ARBA00022691"/>
    </source>
</evidence>
<evidence type="ECO:0000313" key="6">
    <source>
        <dbReference type="EMBL" id="KAK9777698.1"/>
    </source>
</evidence>
<dbReference type="GO" id="GO:0032259">
    <property type="term" value="P:methylation"/>
    <property type="evidence" value="ECO:0007669"/>
    <property type="project" value="UniProtKB-KW"/>
</dbReference>
<dbReference type="GO" id="GO:0008168">
    <property type="term" value="F:methyltransferase activity"/>
    <property type="evidence" value="ECO:0007669"/>
    <property type="project" value="UniProtKB-KW"/>
</dbReference>
<dbReference type="InterPro" id="IPR016461">
    <property type="entry name" value="COMT-like"/>
</dbReference>
<feature type="region of interest" description="Disordered" evidence="4">
    <location>
        <begin position="105"/>
        <end position="131"/>
    </location>
</feature>
<keyword evidence="2" id="KW-0808">Transferase</keyword>
<organism evidence="6 7">
    <name type="scientific">Seiridium cardinale</name>
    <dbReference type="NCBI Taxonomy" id="138064"/>
    <lineage>
        <taxon>Eukaryota</taxon>
        <taxon>Fungi</taxon>
        <taxon>Dikarya</taxon>
        <taxon>Ascomycota</taxon>
        <taxon>Pezizomycotina</taxon>
        <taxon>Sordariomycetes</taxon>
        <taxon>Xylariomycetidae</taxon>
        <taxon>Amphisphaeriales</taxon>
        <taxon>Sporocadaceae</taxon>
        <taxon>Seiridium</taxon>
    </lineage>
</organism>
<comment type="caution">
    <text evidence="6">The sequence shown here is derived from an EMBL/GenBank/DDBJ whole genome shotgun (WGS) entry which is preliminary data.</text>
</comment>